<dbReference type="STRING" id="76123.AS203_11705"/>
<dbReference type="RefSeq" id="WP_025064958.1">
    <property type="nucleotide sequence ID" value="NZ_CP013195.1"/>
</dbReference>
<dbReference type="OrthoDB" id="1082907at2"/>
<reference evidence="2" key="1">
    <citation type="submission" date="2015-11" db="EMBL/GenBank/DDBJ databases">
        <authorList>
            <person name="Holder M.E."/>
            <person name="Ajami N.J."/>
            <person name="Petrosino J.F."/>
        </authorList>
    </citation>
    <scope>NUCLEOTIDE SEQUENCE [LARGE SCALE GENOMIC DNA]</scope>
    <source>
        <strain evidence="2">F0113</strain>
    </source>
</reference>
<evidence type="ECO:0000313" key="2">
    <source>
        <dbReference type="Proteomes" id="UP000056252"/>
    </source>
</evidence>
<proteinExistence type="predicted"/>
<evidence type="ECO:0000313" key="1">
    <source>
        <dbReference type="EMBL" id="ALO49665.1"/>
    </source>
</evidence>
<dbReference type="AlphaFoldDB" id="A0A0S2KMX4"/>
<keyword evidence="2" id="KW-1185">Reference proteome</keyword>
<dbReference type="Proteomes" id="UP000056252">
    <property type="component" value="Chromosome"/>
</dbReference>
<name>A0A0S2KMX4_9BACT</name>
<dbReference type="KEGG" id="peo:AS203_11705"/>
<accession>A0A0S2KMX4</accession>
<gene>
    <name evidence="1" type="ORF">AS203_11705</name>
</gene>
<protein>
    <submittedName>
        <fullName evidence="1">Uncharacterized protein</fullName>
    </submittedName>
</protein>
<sequence>MKKLILICGLLLINVIPLWSQIEKSETRASDQDKCIQELLLEISRGSESRAYYIHQPLSHIYDRLKNSCFRIKHMSTMSEGPWSQPDGKEYMTGVILYNKTLKEMHHDKQEVYVVRIALHIWIDDRKFWNSLPNNASWMKAIQEKTKDMIVEDISFKKTQIYSETE</sequence>
<organism evidence="1 2">
    <name type="scientific">Hoylesella enoeca</name>
    <dbReference type="NCBI Taxonomy" id="76123"/>
    <lineage>
        <taxon>Bacteria</taxon>
        <taxon>Pseudomonadati</taxon>
        <taxon>Bacteroidota</taxon>
        <taxon>Bacteroidia</taxon>
        <taxon>Bacteroidales</taxon>
        <taxon>Prevotellaceae</taxon>
        <taxon>Hoylesella</taxon>
    </lineage>
</organism>
<dbReference type="EMBL" id="CP013195">
    <property type="protein sequence ID" value="ALO49665.1"/>
    <property type="molecule type" value="Genomic_DNA"/>
</dbReference>